<feature type="compositionally biased region" description="Basic and acidic residues" evidence="6">
    <location>
        <begin position="158"/>
        <end position="168"/>
    </location>
</feature>
<feature type="repeat" description="WD" evidence="5">
    <location>
        <begin position="664"/>
        <end position="698"/>
    </location>
</feature>
<keyword evidence="3" id="KW-0677">Repeat</keyword>
<evidence type="ECO:0000313" key="8">
    <source>
        <dbReference type="EMBL" id="KAK6171989.1"/>
    </source>
</evidence>
<dbReference type="PROSITE" id="PS50294">
    <property type="entry name" value="WD_REPEATS_REGION"/>
    <property type="match status" value="2"/>
</dbReference>
<dbReference type="SMART" id="SM00320">
    <property type="entry name" value="WD40"/>
    <property type="match status" value="7"/>
</dbReference>
<dbReference type="InterPro" id="IPR052803">
    <property type="entry name" value="Cilium-Associated_Jouberin"/>
</dbReference>
<sequence>MAEETDGVVKPKPRKPRTKSSKLKDEEMISDVTANGSRLSVDEILQQAVQKSNKDSSTDKKKRKKKSKQQHEGDIEMLEYLRKGEEIESLQKDKDTAILANTYEPDNSPKNEKSNRRKQKQRESKSGTDNLAFDKDSNIQIIEETIIKKKKIKKKIIKDGSELEKESSKIITLSNAQDLKSPTSDVVSTPEDTISPTSPEVKKKTKKKKKKEESEDEIIESPAEVVESVTELMGAQPEKKKKKKKKPVAIDSEDTVVQQNNEITQEAAEEDKAEPKLETPKKMKRKKKKTKEEGGTGEGIEEEQQPPPREIQDEGKILAVTIHRTDKLKNNFNIMHPLVRVHIVDLNTGNYVLKQHKDRAVTSYFETRVESLEQVLPVMTQPFDFRQEKSTLPVWEELLVFNENFNYFIQNDPKIIVFFELLDFVSMNRASQQYKNVKQAGGWHRIGWAFLKILGGNEKLNVDNKVRLQLFEPPSNFKPKPGQVEIYQWWYSATRTPYPSTLYVTLKGISAPDMVEPASRSMFPTQEEIGKMTYEDLKKSMNWGSKTREEVKRPMTSWSRLHGQTCRIPNSLMLTLPAGRKGCFVLKFSHDGRSLACGCKDKDSYPILVYAIPSGELRGEFSGHFGILYDLCWSKRDTQLLSASNDGTVRVWNLHEFGEDADKVLPHPSFVYTAQFHPRIDGIIVSGAFDQVIRVWDIAGEDEDAYLKQEIEDHHGHVNSVCFDEEGEKLYSADSTGLILVWNVYTTEQQSRQAFVTDWTKYQEIKDPELKDIPINFIKMHPSGRRLLVHCRDNIIRMFDLRVQRIMQNYIGSLNFREKLRSTISPCGSFVFAGSEDNFAYVWNTDSGDQVAKYSELNFQQPVTDIDYHPRDHIIAISSFGENQPVLLYDYNPHVAHVDVGISPRIKETGTPEDVLVNTPRTPGRSSSSPTPTEQLQSSRILTKDQFAAQEANRYQKVLKKLDSVTMQMSGMSFASESHPFAMSGNLSRKVMNQSSSNWGTVDQTYGATPRSTLGDPGLFSPHAPSTITGIMQQQQFSSQSLYMKQADPNWRPGFTDVGRQGTSYHGRPPHFSMNASQGKAQFSFQAPPGKQISQKKVVAVYDYKAQRSDELSIFKGDIIILLYKDSASWWMGELANGQQGYFPSNYVTLEDEEDDDNNDHVVHKKDKKKQYGAVKTKDGDLRFFSATDDSDGERGPIRKSNTKGRTRVPVDDGQEASTSTSRSRRQVRLNESVA</sequence>
<dbReference type="Pfam" id="PF00018">
    <property type="entry name" value="SH3_1"/>
    <property type="match status" value="1"/>
</dbReference>
<keyword evidence="9" id="KW-1185">Reference proteome</keyword>
<evidence type="ECO:0000256" key="3">
    <source>
        <dbReference type="ARBA" id="ARBA00022737"/>
    </source>
</evidence>
<dbReference type="PROSITE" id="PS50002">
    <property type="entry name" value="SH3"/>
    <property type="match status" value="1"/>
</dbReference>
<dbReference type="Gene3D" id="2.130.10.10">
    <property type="entry name" value="YVTN repeat-like/Quinoprotein amine dehydrogenase"/>
    <property type="match status" value="1"/>
</dbReference>
<evidence type="ECO:0000256" key="5">
    <source>
        <dbReference type="PROSITE-ProRule" id="PRU00221"/>
    </source>
</evidence>
<dbReference type="CDD" id="cd00200">
    <property type="entry name" value="WD40"/>
    <property type="match status" value="1"/>
</dbReference>
<feature type="compositionally biased region" description="Low complexity" evidence="6">
    <location>
        <begin position="919"/>
        <end position="933"/>
    </location>
</feature>
<evidence type="ECO:0000256" key="4">
    <source>
        <dbReference type="PROSITE-ProRule" id="PRU00192"/>
    </source>
</evidence>
<dbReference type="InterPro" id="IPR036322">
    <property type="entry name" value="WD40_repeat_dom_sf"/>
</dbReference>
<feature type="region of interest" description="Disordered" evidence="6">
    <location>
        <begin position="1"/>
        <end position="76"/>
    </location>
</feature>
<feature type="region of interest" description="Disordered" evidence="6">
    <location>
        <begin position="92"/>
        <end position="133"/>
    </location>
</feature>
<evidence type="ECO:0000259" key="7">
    <source>
        <dbReference type="PROSITE" id="PS50002"/>
    </source>
</evidence>
<feature type="repeat" description="WD" evidence="5">
    <location>
        <begin position="711"/>
        <end position="752"/>
    </location>
</feature>
<dbReference type="PANTHER" id="PTHR44499:SF1">
    <property type="entry name" value="JOUBERIN"/>
    <property type="match status" value="1"/>
</dbReference>
<dbReference type="Proteomes" id="UP001347796">
    <property type="component" value="Unassembled WGS sequence"/>
</dbReference>
<dbReference type="Pfam" id="PF00400">
    <property type="entry name" value="WD40"/>
    <property type="match status" value="3"/>
</dbReference>
<dbReference type="PANTHER" id="PTHR44499">
    <property type="entry name" value="JOUBERIN"/>
    <property type="match status" value="1"/>
</dbReference>
<dbReference type="PRINTS" id="PR00320">
    <property type="entry name" value="GPROTEINBRPT"/>
</dbReference>
<feature type="compositionally biased region" description="Basic residues" evidence="6">
    <location>
        <begin position="11"/>
        <end position="21"/>
    </location>
</feature>
<feature type="region of interest" description="Disordered" evidence="6">
    <location>
        <begin position="158"/>
        <end position="310"/>
    </location>
</feature>
<proteinExistence type="predicted"/>
<feature type="repeat" description="WD" evidence="5">
    <location>
        <begin position="621"/>
        <end position="654"/>
    </location>
</feature>
<dbReference type="SMART" id="SM00326">
    <property type="entry name" value="SH3"/>
    <property type="match status" value="1"/>
</dbReference>
<dbReference type="InterPro" id="IPR019775">
    <property type="entry name" value="WD40_repeat_CS"/>
</dbReference>
<dbReference type="GO" id="GO:0044458">
    <property type="term" value="P:motile cilium assembly"/>
    <property type="evidence" value="ECO:0007669"/>
    <property type="project" value="TreeGrafter"/>
</dbReference>
<evidence type="ECO:0000256" key="2">
    <source>
        <dbReference type="ARBA" id="ARBA00022574"/>
    </source>
</evidence>
<feature type="compositionally biased region" description="Polar residues" evidence="6">
    <location>
        <begin position="255"/>
        <end position="264"/>
    </location>
</feature>
<feature type="region of interest" description="Disordered" evidence="6">
    <location>
        <begin position="909"/>
        <end position="939"/>
    </location>
</feature>
<dbReference type="SUPFAM" id="SSF50044">
    <property type="entry name" value="SH3-domain"/>
    <property type="match status" value="1"/>
</dbReference>
<feature type="compositionally biased region" description="Polar residues" evidence="6">
    <location>
        <begin position="169"/>
        <end position="198"/>
    </location>
</feature>
<dbReference type="PRINTS" id="PR00452">
    <property type="entry name" value="SH3DOMAIN"/>
</dbReference>
<dbReference type="SUPFAM" id="SSF50978">
    <property type="entry name" value="WD40 repeat-like"/>
    <property type="match status" value="1"/>
</dbReference>
<dbReference type="PROSITE" id="PS50082">
    <property type="entry name" value="WD_REPEATS_2"/>
    <property type="match status" value="3"/>
</dbReference>
<dbReference type="InterPro" id="IPR001680">
    <property type="entry name" value="WD40_rpt"/>
</dbReference>
<gene>
    <name evidence="8" type="ORF">SNE40_018397</name>
</gene>
<feature type="compositionally biased region" description="Basic and acidic residues" evidence="6">
    <location>
        <begin position="121"/>
        <end position="133"/>
    </location>
</feature>
<name>A0AAN8PAT4_PATCE</name>
<comment type="caution">
    <text evidence="8">The sequence shown here is derived from an EMBL/GenBank/DDBJ whole genome shotgun (WGS) entry which is preliminary data.</text>
</comment>
<dbReference type="FunFam" id="2.30.30.40:FF:000072">
    <property type="entry name" value="Unconventional Myosin IB"/>
    <property type="match status" value="1"/>
</dbReference>
<dbReference type="Gene3D" id="2.30.30.40">
    <property type="entry name" value="SH3 Domains"/>
    <property type="match status" value="1"/>
</dbReference>
<dbReference type="InterPro" id="IPR001452">
    <property type="entry name" value="SH3_domain"/>
</dbReference>
<reference evidence="8 9" key="1">
    <citation type="submission" date="2024-01" db="EMBL/GenBank/DDBJ databases">
        <title>The genome of the rayed Mediterranean limpet Patella caerulea (Linnaeus, 1758).</title>
        <authorList>
            <person name="Anh-Thu Weber A."/>
            <person name="Halstead-Nussloch G."/>
        </authorList>
    </citation>
    <scope>NUCLEOTIDE SEQUENCE [LARGE SCALE GENOMIC DNA]</scope>
    <source>
        <strain evidence="8">AATW-2023a</strain>
        <tissue evidence="8">Whole specimen</tissue>
    </source>
</reference>
<dbReference type="EMBL" id="JAZGQO010000013">
    <property type="protein sequence ID" value="KAK6171989.1"/>
    <property type="molecule type" value="Genomic_DNA"/>
</dbReference>
<evidence type="ECO:0000256" key="1">
    <source>
        <dbReference type="ARBA" id="ARBA00022443"/>
    </source>
</evidence>
<dbReference type="PROSITE" id="PS00678">
    <property type="entry name" value="WD_REPEATS_1"/>
    <property type="match status" value="2"/>
</dbReference>
<dbReference type="InterPro" id="IPR015943">
    <property type="entry name" value="WD40/YVTN_repeat-like_dom_sf"/>
</dbReference>
<accession>A0AAN8PAT4</accession>
<protein>
    <recommendedName>
        <fullName evidence="7">SH3 domain-containing protein</fullName>
    </recommendedName>
</protein>
<evidence type="ECO:0000313" key="9">
    <source>
        <dbReference type="Proteomes" id="UP001347796"/>
    </source>
</evidence>
<dbReference type="InterPro" id="IPR036028">
    <property type="entry name" value="SH3-like_dom_sf"/>
</dbReference>
<dbReference type="AlphaFoldDB" id="A0AAN8PAT4"/>
<evidence type="ECO:0000256" key="6">
    <source>
        <dbReference type="SAM" id="MobiDB-lite"/>
    </source>
</evidence>
<organism evidence="8 9">
    <name type="scientific">Patella caerulea</name>
    <name type="common">Rayed Mediterranean limpet</name>
    <dbReference type="NCBI Taxonomy" id="87958"/>
    <lineage>
        <taxon>Eukaryota</taxon>
        <taxon>Metazoa</taxon>
        <taxon>Spiralia</taxon>
        <taxon>Lophotrochozoa</taxon>
        <taxon>Mollusca</taxon>
        <taxon>Gastropoda</taxon>
        <taxon>Patellogastropoda</taxon>
        <taxon>Patelloidea</taxon>
        <taxon>Patellidae</taxon>
        <taxon>Patella</taxon>
    </lineage>
</organism>
<dbReference type="GO" id="GO:0036064">
    <property type="term" value="C:ciliary basal body"/>
    <property type="evidence" value="ECO:0007669"/>
    <property type="project" value="TreeGrafter"/>
</dbReference>
<dbReference type="InterPro" id="IPR020472">
    <property type="entry name" value="WD40_PAC1"/>
</dbReference>
<feature type="region of interest" description="Disordered" evidence="6">
    <location>
        <begin position="1184"/>
        <end position="1235"/>
    </location>
</feature>
<feature type="domain" description="SH3" evidence="7">
    <location>
        <begin position="1093"/>
        <end position="1153"/>
    </location>
</feature>
<keyword evidence="2 5" id="KW-0853">WD repeat</keyword>
<keyword evidence="1 4" id="KW-0728">SH3 domain</keyword>